<dbReference type="GO" id="GO:0005737">
    <property type="term" value="C:cytoplasm"/>
    <property type="evidence" value="ECO:0007669"/>
    <property type="project" value="UniProtKB-SubCell"/>
</dbReference>
<evidence type="ECO:0000256" key="2">
    <source>
        <dbReference type="ARBA" id="ARBA00022630"/>
    </source>
</evidence>
<comment type="subcellular location">
    <subcellularLocation>
        <location evidence="6">Cytoplasm</location>
    </subcellularLocation>
</comment>
<dbReference type="InterPro" id="IPR002937">
    <property type="entry name" value="Amino_oxidase"/>
</dbReference>
<dbReference type="InterPro" id="IPR050464">
    <property type="entry name" value="Zeta_carotene_desat/Oxidored"/>
</dbReference>
<keyword evidence="3 6" id="KW-0274">FAD</keyword>
<dbReference type="SUPFAM" id="SSF51905">
    <property type="entry name" value="FAD/NAD(P)-binding domain"/>
    <property type="match status" value="1"/>
</dbReference>
<dbReference type="EC" id="1.3.3.15" evidence="6"/>
<sequence>MSDNAPQVAVIGAGVAGLATAFNLERDAASRGVKLDLTLFESAAEIGGYLRTMRQKGYTIEVGPNGFLDNEPATLRLVDRLNVNALLQRSSDATRHRYLLVGGRMRALPMTPPAFIKSDLLSIGAKMRMACEFFIPPRDDLGRAALDPDTDETVYEFGRRRLGAEFSEVMLDPMVKGIFGGDARRLSLAAAFPRMVELEKNYGGLFKALIKLSRARKKSGQASASPGPSGVLHSFDGGMATLTDRLAGALHATIHTSSPISRVWSEGKRWHIAAGSKTFGPFGAVVDAAPAHAIAHHLADPDLCKQLAGIPYVPMAVITLAYHRSRVAHDLNGFGMLIPSREKRNLLGVLWSSSIFPGRSPEGKVLLRCMAGGPGRLDILQHDDASLVEMCLDDLRELYGLQGQPEDFWIIRHRQAIAQYEPGHLARLLEIERALDRQPGLFLTGSSYHGISVNYCVKEAEISSMRVLEFLRSPGSSWKG</sequence>
<comment type="catalytic activity">
    <reaction evidence="6">
        <text>coproporphyrinogen III + 3 O2 = coproporphyrin III + 3 H2O2</text>
        <dbReference type="Rhea" id="RHEA:43436"/>
        <dbReference type="ChEBI" id="CHEBI:15379"/>
        <dbReference type="ChEBI" id="CHEBI:16240"/>
        <dbReference type="ChEBI" id="CHEBI:57309"/>
        <dbReference type="ChEBI" id="CHEBI:131725"/>
        <dbReference type="EC" id="1.3.3.15"/>
    </reaction>
</comment>
<organism evidence="8 9">
    <name type="scientific">Eiseniibacteriota bacterium</name>
    <dbReference type="NCBI Taxonomy" id="2212470"/>
    <lineage>
        <taxon>Bacteria</taxon>
        <taxon>Candidatus Eiseniibacteriota</taxon>
    </lineage>
</organism>
<evidence type="ECO:0000256" key="1">
    <source>
        <dbReference type="ARBA" id="ARBA00001974"/>
    </source>
</evidence>
<dbReference type="AlphaFoldDB" id="A0A948RYL2"/>
<comment type="function">
    <text evidence="6">Involved in coproporphyrin-dependent heme b biosynthesis. Catalyzes the oxidation of coproporphyrinogen III to coproporphyrin III.</text>
</comment>
<dbReference type="PANTHER" id="PTHR42923:SF3">
    <property type="entry name" value="PROTOPORPHYRINOGEN OXIDASE"/>
    <property type="match status" value="1"/>
</dbReference>
<dbReference type="Proteomes" id="UP000777784">
    <property type="component" value="Unassembled WGS sequence"/>
</dbReference>
<dbReference type="NCBIfam" id="TIGR00562">
    <property type="entry name" value="proto_IX_ox"/>
    <property type="match status" value="1"/>
</dbReference>
<dbReference type="Gene3D" id="3.50.50.60">
    <property type="entry name" value="FAD/NAD(P)-binding domain"/>
    <property type="match status" value="1"/>
</dbReference>
<comment type="similarity">
    <text evidence="6">Belongs to the protoporphyrinogen/coproporphyrinogen oxidase family. Coproporphyrinogen III oxidase subfamily.</text>
</comment>
<dbReference type="GO" id="GO:0006783">
    <property type="term" value="P:heme biosynthetic process"/>
    <property type="evidence" value="ECO:0007669"/>
    <property type="project" value="UniProtKB-UniRule"/>
</dbReference>
<keyword evidence="2 6" id="KW-0285">Flavoprotein</keyword>
<accession>A0A948RYL2</accession>
<dbReference type="SUPFAM" id="SSF54373">
    <property type="entry name" value="FAD-linked reductases, C-terminal domain"/>
    <property type="match status" value="1"/>
</dbReference>
<evidence type="ECO:0000256" key="4">
    <source>
        <dbReference type="ARBA" id="ARBA00023002"/>
    </source>
</evidence>
<dbReference type="Gene3D" id="1.10.3110.10">
    <property type="entry name" value="protoporphyrinogen ix oxidase, domain 3"/>
    <property type="match status" value="1"/>
</dbReference>
<evidence type="ECO:0000256" key="6">
    <source>
        <dbReference type="RuleBase" id="RU364052"/>
    </source>
</evidence>
<reference evidence="8" key="1">
    <citation type="submission" date="2021-05" db="EMBL/GenBank/DDBJ databases">
        <title>Energy efficiency and biological interactions define the core microbiome of deep oligotrophic groundwater.</title>
        <authorList>
            <person name="Mehrshad M."/>
            <person name="Lopez-Fernandez M."/>
            <person name="Bell E."/>
            <person name="Bernier-Latmani R."/>
            <person name="Bertilsson S."/>
            <person name="Dopson M."/>
        </authorList>
    </citation>
    <scope>NUCLEOTIDE SEQUENCE</scope>
    <source>
        <strain evidence="8">Modern_marine.mb.64</strain>
    </source>
</reference>
<dbReference type="Gene3D" id="3.90.660.20">
    <property type="entry name" value="Protoporphyrinogen oxidase, mitochondrial, domain 2"/>
    <property type="match status" value="1"/>
</dbReference>
<evidence type="ECO:0000256" key="3">
    <source>
        <dbReference type="ARBA" id="ARBA00022827"/>
    </source>
</evidence>
<evidence type="ECO:0000313" key="8">
    <source>
        <dbReference type="EMBL" id="MBU2691497.1"/>
    </source>
</evidence>
<keyword evidence="5 6" id="KW-0350">Heme biosynthesis</keyword>
<evidence type="ECO:0000259" key="7">
    <source>
        <dbReference type="Pfam" id="PF01593"/>
    </source>
</evidence>
<comment type="cofactor">
    <cofactor evidence="1 6">
        <name>FAD</name>
        <dbReference type="ChEBI" id="CHEBI:57692"/>
    </cofactor>
</comment>
<keyword evidence="4 6" id="KW-0560">Oxidoreductase</keyword>
<proteinExistence type="inferred from homology"/>
<evidence type="ECO:0000256" key="5">
    <source>
        <dbReference type="ARBA" id="ARBA00023133"/>
    </source>
</evidence>
<evidence type="ECO:0000313" key="9">
    <source>
        <dbReference type="Proteomes" id="UP000777784"/>
    </source>
</evidence>
<dbReference type="PANTHER" id="PTHR42923">
    <property type="entry name" value="PROTOPORPHYRINOGEN OXIDASE"/>
    <property type="match status" value="1"/>
</dbReference>
<dbReference type="Pfam" id="PF01593">
    <property type="entry name" value="Amino_oxidase"/>
    <property type="match status" value="1"/>
</dbReference>
<feature type="domain" description="Amine oxidase" evidence="7">
    <location>
        <begin position="15"/>
        <end position="468"/>
    </location>
</feature>
<name>A0A948RYL2_UNCEI</name>
<keyword evidence="6" id="KW-0963">Cytoplasm</keyword>
<dbReference type="InterPro" id="IPR004572">
    <property type="entry name" value="Protoporphyrinogen_oxidase"/>
</dbReference>
<dbReference type="InterPro" id="IPR036188">
    <property type="entry name" value="FAD/NAD-bd_sf"/>
</dbReference>
<dbReference type="EMBL" id="JAHJDP010000065">
    <property type="protein sequence ID" value="MBU2691497.1"/>
    <property type="molecule type" value="Genomic_DNA"/>
</dbReference>
<comment type="pathway">
    <text evidence="6">Porphyrin-containing compound metabolism; protoheme biosynthesis.</text>
</comment>
<protein>
    <recommendedName>
        <fullName evidence="6">Coproporphyrinogen III oxidase</fullName>
        <ecNumber evidence="6">1.3.3.15</ecNumber>
    </recommendedName>
</protein>
<gene>
    <name evidence="8" type="primary">hemG</name>
    <name evidence="8" type="ORF">KJ970_11270</name>
</gene>
<comment type="caution">
    <text evidence="8">The sequence shown here is derived from an EMBL/GenBank/DDBJ whole genome shotgun (WGS) entry which is preliminary data.</text>
</comment>
<dbReference type="GO" id="GO:0004729">
    <property type="term" value="F:oxygen-dependent protoporphyrinogen oxidase activity"/>
    <property type="evidence" value="ECO:0007669"/>
    <property type="project" value="UniProtKB-UniRule"/>
</dbReference>